<feature type="region of interest" description="Disordered" evidence="1">
    <location>
        <begin position="142"/>
        <end position="164"/>
    </location>
</feature>
<dbReference type="SUPFAM" id="SSF46894">
    <property type="entry name" value="C-terminal effector domain of the bipartite response regulators"/>
    <property type="match status" value="1"/>
</dbReference>
<feature type="transmembrane region" description="Helical" evidence="2">
    <location>
        <begin position="176"/>
        <end position="195"/>
    </location>
</feature>
<evidence type="ECO:0000256" key="2">
    <source>
        <dbReference type="SAM" id="Phobius"/>
    </source>
</evidence>
<keyword evidence="2" id="KW-0812">Transmembrane</keyword>
<dbReference type="InterPro" id="IPR016032">
    <property type="entry name" value="Sig_transdc_resp-reg_C-effctor"/>
</dbReference>
<gene>
    <name evidence="4" type="ORF">GCM10009682_35860</name>
</gene>
<feature type="region of interest" description="Disordered" evidence="1">
    <location>
        <begin position="423"/>
        <end position="447"/>
    </location>
</feature>
<organism evidence="4 5">
    <name type="scientific">Luedemannella flava</name>
    <dbReference type="NCBI Taxonomy" id="349316"/>
    <lineage>
        <taxon>Bacteria</taxon>
        <taxon>Bacillati</taxon>
        <taxon>Actinomycetota</taxon>
        <taxon>Actinomycetes</taxon>
        <taxon>Micromonosporales</taxon>
        <taxon>Micromonosporaceae</taxon>
        <taxon>Luedemannella</taxon>
    </lineage>
</organism>
<dbReference type="PANTHER" id="PTHR35807">
    <property type="entry name" value="TRANSCRIPTIONAL REGULATOR REDD-RELATED"/>
    <property type="match status" value="1"/>
</dbReference>
<comment type="caution">
    <text evidence="4">The sequence shown here is derived from an EMBL/GenBank/DDBJ whole genome shotgun (WGS) entry which is preliminary data.</text>
</comment>
<sequence length="709" mass="74075">MRWMRVLRRASWLLALAAGVPAMLVTLHTMVTVPGGWNAVLSGAVSWASAPVLLNLAAVLGWLLWAWALYEVGAAAVDRMRLLRRTRPALPPRAQSRVAALTGTAVLLLDAITRFTSGAGSPATPTAVTTVDTGLAGQSIGDNAARLPQDSVSPSVVDESLDTDGQSAGVEVRGGWLPTSTATAIAAAAAGLWLARRRRYVPRTPGARYADEPFTLPAGVLAVRRAVHAAATDDDAAPWAVLASAPVVATAGATPHGPLLLADLPRDGLGLVGPGAAAAARAALVAATAARWPVAGVANDLTALLGGSAATNVADLLTAIVAPDLATALTLAASRAAIGPLLLLATSPPPGPTADRLTTLVARAGLTAVLLGGWPAGTTWHVDTDGTTRTHPVGAAPVARLGVLDPATTGDILATLAAAHDRPANGQAGVGRPASAPNSLTSDNVIPHERDGASRLLRLQVLGRPSLQRSYPDGSWGEVHLGRAAARQILVYLAAHRDGATTDQLKEVLWPDVASSSARNRFNTTISHLRLALADAAGGTVLQHTIDQATPGETRHWLDPDHIHVDLWQFQDAWARAGTAIDPHTCRQALIDAVDAYHGELAEACRYEWAEPLREELLARAVDAYAHLADLEFDHDAALRLLQQAIRYSPHAEHLYQQAMKRHAAAGNPDGVRRALATLAARLGDVHQQPDPTTIALADTLLAKLAERR</sequence>
<keyword evidence="2" id="KW-0472">Membrane</keyword>
<accession>A0ABN2M6X3</accession>
<evidence type="ECO:0000256" key="1">
    <source>
        <dbReference type="SAM" id="MobiDB-lite"/>
    </source>
</evidence>
<dbReference type="InterPro" id="IPR005158">
    <property type="entry name" value="BTAD"/>
</dbReference>
<dbReference type="Gene3D" id="1.25.40.10">
    <property type="entry name" value="Tetratricopeptide repeat domain"/>
    <property type="match status" value="1"/>
</dbReference>
<dbReference type="Proteomes" id="UP001500218">
    <property type="component" value="Unassembled WGS sequence"/>
</dbReference>
<proteinExistence type="predicted"/>
<evidence type="ECO:0000313" key="5">
    <source>
        <dbReference type="Proteomes" id="UP001500218"/>
    </source>
</evidence>
<dbReference type="Gene3D" id="1.10.10.10">
    <property type="entry name" value="Winged helix-like DNA-binding domain superfamily/Winged helix DNA-binding domain"/>
    <property type="match status" value="1"/>
</dbReference>
<dbReference type="SMART" id="SM01043">
    <property type="entry name" value="BTAD"/>
    <property type="match status" value="1"/>
</dbReference>
<dbReference type="EMBL" id="BAAALT010000107">
    <property type="protein sequence ID" value="GAA1811146.1"/>
    <property type="molecule type" value="Genomic_DNA"/>
</dbReference>
<protein>
    <recommendedName>
        <fullName evidence="3">Bacterial transcriptional activator domain-containing protein</fullName>
    </recommendedName>
</protein>
<reference evidence="4 5" key="1">
    <citation type="journal article" date="2019" name="Int. J. Syst. Evol. Microbiol.">
        <title>The Global Catalogue of Microorganisms (GCM) 10K type strain sequencing project: providing services to taxonomists for standard genome sequencing and annotation.</title>
        <authorList>
            <consortium name="The Broad Institute Genomics Platform"/>
            <consortium name="The Broad Institute Genome Sequencing Center for Infectious Disease"/>
            <person name="Wu L."/>
            <person name="Ma J."/>
        </authorList>
    </citation>
    <scope>NUCLEOTIDE SEQUENCE [LARGE SCALE GENOMIC DNA]</scope>
    <source>
        <strain evidence="4 5">JCM 13250</strain>
    </source>
</reference>
<feature type="transmembrane region" description="Helical" evidence="2">
    <location>
        <begin position="52"/>
        <end position="77"/>
    </location>
</feature>
<dbReference type="InterPro" id="IPR036388">
    <property type="entry name" value="WH-like_DNA-bd_sf"/>
</dbReference>
<keyword evidence="2" id="KW-1133">Transmembrane helix</keyword>
<keyword evidence="5" id="KW-1185">Reference proteome</keyword>
<name>A0ABN2M6X3_9ACTN</name>
<dbReference type="InterPro" id="IPR051677">
    <property type="entry name" value="AfsR-DnrI-RedD_regulator"/>
</dbReference>
<dbReference type="InterPro" id="IPR011990">
    <property type="entry name" value="TPR-like_helical_dom_sf"/>
</dbReference>
<evidence type="ECO:0000259" key="3">
    <source>
        <dbReference type="SMART" id="SM01043"/>
    </source>
</evidence>
<feature type="domain" description="Bacterial transcriptional activator" evidence="3">
    <location>
        <begin position="565"/>
        <end position="702"/>
    </location>
</feature>
<evidence type="ECO:0000313" key="4">
    <source>
        <dbReference type="EMBL" id="GAA1811146.1"/>
    </source>
</evidence>